<dbReference type="Pfam" id="PF02481">
    <property type="entry name" value="DNA_processg_A"/>
    <property type="match status" value="1"/>
</dbReference>
<evidence type="ECO:0000259" key="2">
    <source>
        <dbReference type="Pfam" id="PF02481"/>
    </source>
</evidence>
<dbReference type="GO" id="GO:0009294">
    <property type="term" value="P:DNA-mediated transformation"/>
    <property type="evidence" value="ECO:0007669"/>
    <property type="project" value="InterPro"/>
</dbReference>
<organism evidence="3 4">
    <name type="scientific">Candidatus Liptonbacteria bacterium CG11_big_fil_rev_8_21_14_0_20_35_14</name>
    <dbReference type="NCBI Taxonomy" id="1974634"/>
    <lineage>
        <taxon>Bacteria</taxon>
        <taxon>Candidatus Liptoniibacteriota</taxon>
    </lineage>
</organism>
<evidence type="ECO:0000313" key="3">
    <source>
        <dbReference type="EMBL" id="PIR04708.1"/>
    </source>
</evidence>
<evidence type="ECO:0000256" key="1">
    <source>
        <dbReference type="ARBA" id="ARBA00006525"/>
    </source>
</evidence>
<dbReference type="EMBL" id="PCWO01000044">
    <property type="protein sequence ID" value="PIR04708.1"/>
    <property type="molecule type" value="Genomic_DNA"/>
</dbReference>
<comment type="caution">
    <text evidence="3">The sequence shown here is derived from an EMBL/GenBank/DDBJ whole genome shotgun (WGS) entry which is preliminary data.</text>
</comment>
<protein>
    <recommendedName>
        <fullName evidence="2">Smf/DprA SLOG domain-containing protein</fullName>
    </recommendedName>
</protein>
<dbReference type="InterPro" id="IPR003488">
    <property type="entry name" value="DprA"/>
</dbReference>
<dbReference type="Proteomes" id="UP000229893">
    <property type="component" value="Unassembled WGS sequence"/>
</dbReference>
<dbReference type="Gene3D" id="3.40.50.450">
    <property type="match status" value="1"/>
</dbReference>
<proteinExistence type="inferred from homology"/>
<dbReference type="InterPro" id="IPR057666">
    <property type="entry name" value="DrpA_SLOG"/>
</dbReference>
<sequence length="277" mass="31079">MSVNIKHIPNPKKLPELKKLNSIQNPPKELYAEGKWRPEIFQNCIAIVGSRRLTAYGKRVIETLIPKLVWQGQTIVSGMMYGADQYAHEKTIENGGVTIGILGWGINNHLKNEDKKLAQKIIKNDGLIISEWKDLTAARWTFPARNRIIAGLSDEIYVIEAALKSGSLITANLAKRFNRKLWAVPGPITSHVSRGTNLLISEGKADMYLGEIENKTSPKDKKITHPILSLLLNEPLTINEISRHLNKSISEIGAELSLLAIEEQVLEQDSKYYLNQN</sequence>
<name>A0A2H0N745_9BACT</name>
<gene>
    <name evidence="3" type="ORF">COV57_03015</name>
</gene>
<dbReference type="PANTHER" id="PTHR43022">
    <property type="entry name" value="PROTEIN SMF"/>
    <property type="match status" value="1"/>
</dbReference>
<accession>A0A2H0N745</accession>
<dbReference type="SUPFAM" id="SSF102405">
    <property type="entry name" value="MCP/YpsA-like"/>
    <property type="match status" value="1"/>
</dbReference>
<dbReference type="PANTHER" id="PTHR43022:SF1">
    <property type="entry name" value="PROTEIN SMF"/>
    <property type="match status" value="1"/>
</dbReference>
<feature type="domain" description="Smf/DprA SLOG" evidence="2">
    <location>
        <begin position="18"/>
        <end position="208"/>
    </location>
</feature>
<evidence type="ECO:0000313" key="4">
    <source>
        <dbReference type="Proteomes" id="UP000229893"/>
    </source>
</evidence>
<dbReference type="AlphaFoldDB" id="A0A2H0N745"/>
<reference evidence="3 4" key="1">
    <citation type="submission" date="2017-09" db="EMBL/GenBank/DDBJ databases">
        <title>Depth-based differentiation of microbial function through sediment-hosted aquifers and enrichment of novel symbionts in the deep terrestrial subsurface.</title>
        <authorList>
            <person name="Probst A.J."/>
            <person name="Ladd B."/>
            <person name="Jarett J.K."/>
            <person name="Geller-Mcgrath D.E."/>
            <person name="Sieber C.M."/>
            <person name="Emerson J.B."/>
            <person name="Anantharaman K."/>
            <person name="Thomas B.C."/>
            <person name="Malmstrom R."/>
            <person name="Stieglmeier M."/>
            <person name="Klingl A."/>
            <person name="Woyke T."/>
            <person name="Ryan C.M."/>
            <person name="Banfield J.F."/>
        </authorList>
    </citation>
    <scope>NUCLEOTIDE SEQUENCE [LARGE SCALE GENOMIC DNA]</scope>
    <source>
        <strain evidence="3">CG11_big_fil_rev_8_21_14_0_20_35_14</strain>
    </source>
</reference>
<comment type="similarity">
    <text evidence="1">Belongs to the DprA/Smf family.</text>
</comment>